<reference evidence="1 2" key="1">
    <citation type="journal article" date="2018" name="Nat. Ecol. Evol.">
        <title>Shark genomes provide insights into elasmobranch evolution and the origin of vertebrates.</title>
        <authorList>
            <person name="Hara Y"/>
            <person name="Yamaguchi K"/>
            <person name="Onimaru K"/>
            <person name="Kadota M"/>
            <person name="Koyanagi M"/>
            <person name="Keeley SD"/>
            <person name="Tatsumi K"/>
            <person name="Tanaka K"/>
            <person name="Motone F"/>
            <person name="Kageyama Y"/>
            <person name="Nozu R"/>
            <person name="Adachi N"/>
            <person name="Nishimura O"/>
            <person name="Nakagawa R"/>
            <person name="Tanegashima C"/>
            <person name="Kiyatake I"/>
            <person name="Matsumoto R"/>
            <person name="Murakumo K"/>
            <person name="Nishida K"/>
            <person name="Terakita A"/>
            <person name="Kuratani S"/>
            <person name="Sato K"/>
            <person name="Hyodo S Kuraku.S."/>
        </authorList>
    </citation>
    <scope>NUCLEOTIDE SEQUENCE [LARGE SCALE GENOMIC DNA]</scope>
</reference>
<sequence length="200" mass="22419">VLRLGRAVLLGPAIDLPRKIVAGLAEIAEADLFRIEDVQLRQRLDLAGEDFPPRVRLLARQGRIPEHPPLLHRHDVEGRADHRIVGAQRIGFRDREILLAERRNHAELSIDRMGRRQQLTKRTAAHHVVAAGGFELVRRVGLAALELQDLERALIALDVLLHPGIEARLVDAMALLDFPCSGKFFVFPDAVRHDDAPSTR</sequence>
<dbReference type="EMBL" id="BEZZ01226273">
    <property type="protein sequence ID" value="GCC47655.1"/>
    <property type="molecule type" value="Genomic_DNA"/>
</dbReference>
<name>A0A401TYF2_CHIPU</name>
<organism evidence="1 2">
    <name type="scientific">Chiloscyllium punctatum</name>
    <name type="common">Brownbanded bambooshark</name>
    <name type="synonym">Hemiscyllium punctatum</name>
    <dbReference type="NCBI Taxonomy" id="137246"/>
    <lineage>
        <taxon>Eukaryota</taxon>
        <taxon>Metazoa</taxon>
        <taxon>Chordata</taxon>
        <taxon>Craniata</taxon>
        <taxon>Vertebrata</taxon>
        <taxon>Chondrichthyes</taxon>
        <taxon>Elasmobranchii</taxon>
        <taxon>Galeomorphii</taxon>
        <taxon>Galeoidea</taxon>
        <taxon>Orectolobiformes</taxon>
        <taxon>Hemiscylliidae</taxon>
        <taxon>Chiloscyllium</taxon>
    </lineage>
</organism>
<evidence type="ECO:0000313" key="2">
    <source>
        <dbReference type="Proteomes" id="UP000287033"/>
    </source>
</evidence>
<keyword evidence="2" id="KW-1185">Reference proteome</keyword>
<dbReference type="Proteomes" id="UP000287033">
    <property type="component" value="Unassembled WGS sequence"/>
</dbReference>
<comment type="caution">
    <text evidence="1">The sequence shown here is derived from an EMBL/GenBank/DDBJ whole genome shotgun (WGS) entry which is preliminary data.</text>
</comment>
<gene>
    <name evidence="1" type="ORF">chiPu_0032042</name>
</gene>
<feature type="non-terminal residue" evidence="1">
    <location>
        <position position="200"/>
    </location>
</feature>
<feature type="non-terminal residue" evidence="1">
    <location>
        <position position="1"/>
    </location>
</feature>
<accession>A0A401TYF2</accession>
<dbReference type="AlphaFoldDB" id="A0A401TYF2"/>
<proteinExistence type="predicted"/>
<protein>
    <submittedName>
        <fullName evidence="1">Uncharacterized protein</fullName>
    </submittedName>
</protein>
<evidence type="ECO:0000313" key="1">
    <source>
        <dbReference type="EMBL" id="GCC47655.1"/>
    </source>
</evidence>